<evidence type="ECO:0000256" key="2">
    <source>
        <dbReference type="ARBA" id="ARBA00007647"/>
    </source>
</evidence>
<dbReference type="PANTHER" id="PTHR21461:SF87">
    <property type="entry name" value="GH12965P"/>
    <property type="match status" value="1"/>
</dbReference>
<feature type="transmembrane region" description="Helical" evidence="8">
    <location>
        <begin position="12"/>
        <end position="28"/>
    </location>
</feature>
<evidence type="ECO:0000256" key="7">
    <source>
        <dbReference type="ARBA" id="ARBA00023136"/>
    </source>
</evidence>
<dbReference type="Pfam" id="PF01697">
    <property type="entry name" value="Glyco_transf_92"/>
    <property type="match status" value="1"/>
</dbReference>
<evidence type="ECO:0000256" key="3">
    <source>
        <dbReference type="ARBA" id="ARBA00022676"/>
    </source>
</evidence>
<reference evidence="10" key="1">
    <citation type="submission" date="2024-02" db="UniProtKB">
        <authorList>
            <consortium name="WormBaseParasite"/>
        </authorList>
    </citation>
    <scope>IDENTIFICATION</scope>
</reference>
<dbReference type="InterPro" id="IPR008166">
    <property type="entry name" value="Glyco_transf_92"/>
</dbReference>
<keyword evidence="3 8" id="KW-0328">Glycosyltransferase</keyword>
<accession>A0AAF3EI19</accession>
<organism evidence="9 10">
    <name type="scientific">Mesorhabditis belari</name>
    <dbReference type="NCBI Taxonomy" id="2138241"/>
    <lineage>
        <taxon>Eukaryota</taxon>
        <taxon>Metazoa</taxon>
        <taxon>Ecdysozoa</taxon>
        <taxon>Nematoda</taxon>
        <taxon>Chromadorea</taxon>
        <taxon>Rhabditida</taxon>
        <taxon>Rhabditina</taxon>
        <taxon>Rhabditomorpha</taxon>
        <taxon>Rhabditoidea</taxon>
        <taxon>Rhabditidae</taxon>
        <taxon>Mesorhabditinae</taxon>
        <taxon>Mesorhabditis</taxon>
    </lineage>
</organism>
<evidence type="ECO:0000256" key="1">
    <source>
        <dbReference type="ARBA" id="ARBA00004167"/>
    </source>
</evidence>
<dbReference type="GO" id="GO:0016757">
    <property type="term" value="F:glycosyltransferase activity"/>
    <property type="evidence" value="ECO:0007669"/>
    <property type="project" value="UniProtKB-UniRule"/>
</dbReference>
<keyword evidence="5 8" id="KW-0812">Transmembrane</keyword>
<dbReference type="AlphaFoldDB" id="A0AAF3EI19"/>
<name>A0AAF3EI19_9BILA</name>
<keyword evidence="4 8" id="KW-0808">Transferase</keyword>
<evidence type="ECO:0000256" key="8">
    <source>
        <dbReference type="RuleBase" id="RU366017"/>
    </source>
</evidence>
<dbReference type="GO" id="GO:0016020">
    <property type="term" value="C:membrane"/>
    <property type="evidence" value="ECO:0007669"/>
    <property type="project" value="UniProtKB-SubCell"/>
</dbReference>
<keyword evidence="9" id="KW-1185">Reference proteome</keyword>
<evidence type="ECO:0000256" key="4">
    <source>
        <dbReference type="ARBA" id="ARBA00022679"/>
    </source>
</evidence>
<keyword evidence="6 8" id="KW-1133">Transmembrane helix</keyword>
<keyword evidence="7 8" id="KW-0472">Membrane</keyword>
<dbReference type="EC" id="2.4.1.-" evidence="8"/>
<comment type="similarity">
    <text evidence="2 8">Belongs to the glycosyltransferase 92 family.</text>
</comment>
<protein>
    <recommendedName>
        <fullName evidence="8">Glycosyltransferase family 92 protein</fullName>
        <ecNumber evidence="8">2.4.1.-</ecNumber>
    </recommendedName>
</protein>
<evidence type="ECO:0000256" key="6">
    <source>
        <dbReference type="ARBA" id="ARBA00022989"/>
    </source>
</evidence>
<evidence type="ECO:0000313" key="9">
    <source>
        <dbReference type="Proteomes" id="UP000887575"/>
    </source>
</evidence>
<comment type="subcellular location">
    <subcellularLocation>
        <location evidence="1">Membrane</location>
        <topology evidence="1">Single-pass membrane protein</topology>
    </subcellularLocation>
</comment>
<sequence>MKKTYKKNERFIFACILASVFLVYYFTYSQQNASVSRAATISQLTTTNVANFMTPERSNQPSSVKEATAEPTVKANKFIEISPGNYAFLAIIDRRDVDPSFPEAIKDFLLPKILNGAKALISLFQNTELVNTGNVRVLMALTRSKGFSCQFNDGSKITGEMVLQNNNGGKGKKLFYMYCVPPQNIDLETIDEIRIWDEQSMTSVAVPISYKIQDEGSIAVFPQTFSICVPFLYGEKYSAKDFVEFMEANRLLGVDQISIYSDDSLNEKLKMVMKEYSKEGLLENIPFSMPFDSADVHYYGQFLTITDCLLRHNGRTEFVSFQDLDEFVIPKANNNNQSIENRLTLIPKLFSNKNRASLRLKVIYVFPEGNELPITLNSHEQIDYADEISTKCIVRPHYVLEPFIHEATSFVRWRYVRDYADTNDMVLFHYKSKEASISRINAIRNEEKERKVINTNYYFMDYFSNISRVFNEKCKQLGL</sequence>
<dbReference type="Proteomes" id="UP000887575">
    <property type="component" value="Unassembled WGS sequence"/>
</dbReference>
<dbReference type="GO" id="GO:0005737">
    <property type="term" value="C:cytoplasm"/>
    <property type="evidence" value="ECO:0007669"/>
    <property type="project" value="TreeGrafter"/>
</dbReference>
<dbReference type="WBParaSite" id="MBELARI_LOCUS13478">
    <property type="protein sequence ID" value="MBELARI_LOCUS13478"/>
    <property type="gene ID" value="MBELARI_LOCUS13478"/>
</dbReference>
<dbReference type="PANTHER" id="PTHR21461">
    <property type="entry name" value="GLYCOSYLTRANSFERASE FAMILY 92 PROTEIN"/>
    <property type="match status" value="1"/>
</dbReference>
<evidence type="ECO:0000256" key="5">
    <source>
        <dbReference type="ARBA" id="ARBA00022692"/>
    </source>
</evidence>
<evidence type="ECO:0000313" key="10">
    <source>
        <dbReference type="WBParaSite" id="MBELARI_LOCUS13478"/>
    </source>
</evidence>
<proteinExistence type="inferred from homology"/>